<reference evidence="1 2" key="1">
    <citation type="submission" date="2021-06" db="EMBL/GenBank/DDBJ databases">
        <title>Caerostris darwini draft genome.</title>
        <authorList>
            <person name="Kono N."/>
            <person name="Arakawa K."/>
        </authorList>
    </citation>
    <scope>NUCLEOTIDE SEQUENCE [LARGE SCALE GENOMIC DNA]</scope>
</reference>
<dbReference type="EMBL" id="BPLQ01004536">
    <property type="protein sequence ID" value="GIY08585.1"/>
    <property type="molecule type" value="Genomic_DNA"/>
</dbReference>
<keyword evidence="2" id="KW-1185">Reference proteome</keyword>
<protein>
    <submittedName>
        <fullName evidence="1">Uncharacterized protein</fullName>
    </submittedName>
</protein>
<accession>A0AAV4QKK3</accession>
<proteinExistence type="predicted"/>
<dbReference type="Proteomes" id="UP001054837">
    <property type="component" value="Unassembled WGS sequence"/>
</dbReference>
<evidence type="ECO:0000313" key="1">
    <source>
        <dbReference type="EMBL" id="GIY08585.1"/>
    </source>
</evidence>
<dbReference type="AlphaFoldDB" id="A0AAV4QKK3"/>
<evidence type="ECO:0000313" key="2">
    <source>
        <dbReference type="Proteomes" id="UP001054837"/>
    </source>
</evidence>
<gene>
    <name evidence="1" type="ORF">CDAR_432981</name>
</gene>
<name>A0AAV4QKK3_9ARAC</name>
<comment type="caution">
    <text evidence="1">The sequence shown here is derived from an EMBL/GenBank/DDBJ whole genome shotgun (WGS) entry which is preliminary data.</text>
</comment>
<sequence length="99" mass="11586">MEEVRCRRFTLCGVVRPPATLPGIRNQLSIQCYVFLHTNEQRRQMWRVRKAGGVERQSFLEIASFVRRKCDISLVGFKSSLEYFVGFIYEVSVFKKFGS</sequence>
<organism evidence="1 2">
    <name type="scientific">Caerostris darwini</name>
    <dbReference type="NCBI Taxonomy" id="1538125"/>
    <lineage>
        <taxon>Eukaryota</taxon>
        <taxon>Metazoa</taxon>
        <taxon>Ecdysozoa</taxon>
        <taxon>Arthropoda</taxon>
        <taxon>Chelicerata</taxon>
        <taxon>Arachnida</taxon>
        <taxon>Araneae</taxon>
        <taxon>Araneomorphae</taxon>
        <taxon>Entelegynae</taxon>
        <taxon>Araneoidea</taxon>
        <taxon>Araneidae</taxon>
        <taxon>Caerostris</taxon>
    </lineage>
</organism>